<dbReference type="EMBL" id="BMDW01000003">
    <property type="protein sequence ID" value="GGA39672.1"/>
    <property type="molecule type" value="Genomic_DNA"/>
</dbReference>
<sequence>MVDIFLELPDALIRAYERKARAVGSDVESLMREVIEQRGLGLLPTACKDGGPLSDDWLVKAAEIETEYHRLGYDRGWRFMMCPQANISSAKLLVITLNPGGSGVHGTTWSHEAGNAYCIESWGEIEAGKAKLQRQMQSMYDFLGVGPEEVFTANYVPFRSPTWQDLGRKPEAMAFAEYLWAWLKPKIQFEMAVCIGKDEPAKSLAKLFGAKLEATVEIGWGKVTADRYRLPDRRMLVALPHLSRFSVFDRVASEVKLRELFQQ</sequence>
<dbReference type="RefSeq" id="WP_188445515.1">
    <property type="nucleotide sequence ID" value="NZ_BMDW01000003.1"/>
</dbReference>
<name>A0ABQ1GA06_9SPHN</name>
<evidence type="ECO:0000313" key="2">
    <source>
        <dbReference type="Proteomes" id="UP000618591"/>
    </source>
</evidence>
<organism evidence="1 2">
    <name type="scientific">Sphingomonas psychrolutea</name>
    <dbReference type="NCBI Taxonomy" id="1259676"/>
    <lineage>
        <taxon>Bacteria</taxon>
        <taxon>Pseudomonadati</taxon>
        <taxon>Pseudomonadota</taxon>
        <taxon>Alphaproteobacteria</taxon>
        <taxon>Sphingomonadales</taxon>
        <taxon>Sphingomonadaceae</taxon>
        <taxon>Sphingomonas</taxon>
    </lineage>
</organism>
<gene>
    <name evidence="1" type="ORF">GCM10011395_07440</name>
</gene>
<dbReference type="InterPro" id="IPR036895">
    <property type="entry name" value="Uracil-DNA_glycosylase-like_sf"/>
</dbReference>
<keyword evidence="2" id="KW-1185">Reference proteome</keyword>
<reference evidence="2" key="1">
    <citation type="journal article" date="2019" name="Int. J. Syst. Evol. Microbiol.">
        <title>The Global Catalogue of Microorganisms (GCM) 10K type strain sequencing project: providing services to taxonomists for standard genome sequencing and annotation.</title>
        <authorList>
            <consortium name="The Broad Institute Genomics Platform"/>
            <consortium name="The Broad Institute Genome Sequencing Center for Infectious Disease"/>
            <person name="Wu L."/>
            <person name="Ma J."/>
        </authorList>
    </citation>
    <scope>NUCLEOTIDE SEQUENCE [LARGE SCALE GENOMIC DNA]</scope>
    <source>
        <strain evidence="2">CGMCC 1.10106</strain>
    </source>
</reference>
<evidence type="ECO:0008006" key="3">
    <source>
        <dbReference type="Google" id="ProtNLM"/>
    </source>
</evidence>
<evidence type="ECO:0000313" key="1">
    <source>
        <dbReference type="EMBL" id="GGA39672.1"/>
    </source>
</evidence>
<proteinExistence type="predicted"/>
<dbReference type="SUPFAM" id="SSF52141">
    <property type="entry name" value="Uracil-DNA glycosylase-like"/>
    <property type="match status" value="1"/>
</dbReference>
<protein>
    <recommendedName>
        <fullName evidence="3">Uracil-DNA glycosylase</fullName>
    </recommendedName>
</protein>
<dbReference type="Proteomes" id="UP000618591">
    <property type="component" value="Unassembled WGS sequence"/>
</dbReference>
<accession>A0ABQ1GA06</accession>
<comment type="caution">
    <text evidence="1">The sequence shown here is derived from an EMBL/GenBank/DDBJ whole genome shotgun (WGS) entry which is preliminary data.</text>
</comment>